<feature type="transmembrane region" description="Helical" evidence="6">
    <location>
        <begin position="136"/>
        <end position="164"/>
    </location>
</feature>
<evidence type="ECO:0000256" key="1">
    <source>
        <dbReference type="ARBA" id="ARBA00004141"/>
    </source>
</evidence>
<dbReference type="VEuPathDB" id="FungiDB:PABG_03935"/>
<feature type="transmembrane region" description="Helical" evidence="6">
    <location>
        <begin position="106"/>
        <end position="124"/>
    </location>
</feature>
<feature type="transmembrane region" description="Helical" evidence="6">
    <location>
        <begin position="324"/>
        <end position="346"/>
    </location>
</feature>
<dbReference type="AlphaFoldDB" id="A0A1D2JCY0"/>
<dbReference type="CDD" id="cd17502">
    <property type="entry name" value="MFS_Azr1_MDR_like"/>
    <property type="match status" value="1"/>
</dbReference>
<dbReference type="Pfam" id="PF07690">
    <property type="entry name" value="MFS_1"/>
    <property type="match status" value="1"/>
</dbReference>
<dbReference type="GO" id="GO:0005886">
    <property type="term" value="C:plasma membrane"/>
    <property type="evidence" value="ECO:0007669"/>
    <property type="project" value="TreeGrafter"/>
</dbReference>
<dbReference type="SUPFAM" id="SSF103473">
    <property type="entry name" value="MFS general substrate transporter"/>
    <property type="match status" value="1"/>
</dbReference>
<dbReference type="EMBL" id="LZYO01000179">
    <property type="protein sequence ID" value="ODH26656.1"/>
    <property type="molecule type" value="Genomic_DNA"/>
</dbReference>
<comment type="subcellular location">
    <subcellularLocation>
        <location evidence="1">Membrane</location>
        <topology evidence="1">Multi-pass membrane protein</topology>
    </subcellularLocation>
</comment>
<comment type="caution">
    <text evidence="7">The sequence shown here is derived from an EMBL/GenBank/DDBJ whole genome shotgun (WGS) entry which is preliminary data.</text>
</comment>
<dbReference type="PANTHER" id="PTHR23501:SF199">
    <property type="entry name" value="MFS EFFLUX TRANSPORTER INPD-RELATED"/>
    <property type="match status" value="1"/>
</dbReference>
<evidence type="ECO:0000256" key="6">
    <source>
        <dbReference type="SAM" id="Phobius"/>
    </source>
</evidence>
<keyword evidence="3 6" id="KW-1133">Transmembrane helix</keyword>
<keyword evidence="4 6" id="KW-0472">Membrane</keyword>
<dbReference type="InterPro" id="IPR036259">
    <property type="entry name" value="MFS_trans_sf"/>
</dbReference>
<dbReference type="VEuPathDB" id="FungiDB:PADG_07390"/>
<protein>
    <recommendedName>
        <fullName evidence="9">Major facilitator superfamily (MFS) profile domain-containing protein</fullName>
    </recommendedName>
</protein>
<dbReference type="PANTHER" id="PTHR23501">
    <property type="entry name" value="MAJOR FACILITATOR SUPERFAMILY"/>
    <property type="match status" value="1"/>
</dbReference>
<evidence type="ECO:0000256" key="4">
    <source>
        <dbReference type="ARBA" id="ARBA00023136"/>
    </source>
</evidence>
<evidence type="ECO:0000256" key="3">
    <source>
        <dbReference type="ARBA" id="ARBA00022989"/>
    </source>
</evidence>
<sequence length="489" mass="53284">MNPLATKSTPSTPVAPHPQGRSSTLFAHALEPRAGEATAAGKPEQNNQEAGNEEIDDNDPRHLGIYRLSLVLISLNLSVFLIGLDNTIISTAIPKITDNFHALGDVGWYASSYLLTTCAFQLMWGDLYTLYSIKWTYIAALFVFELGSLICAVAPNSTSLIAVLPRQRPTLVGMIGGMYGFASIAGPLMGGAFTDNTKFTWRWCFYINLPLGLITGLIMTFAKARKISLIGQLKQMDLPGTAYEWKNRRIIVLLAIVAALLVGFVIIQVISGDRATVPPRVFCNRNIWGSTLFGSGVTACFFTMLYHIPIWFQAIKGVSAVKSGVMTLPMILSFVIFSFVGGTLNLPDWLLYSGHPEWIGYQFILGAGIGLGLQAAFVSTQTALPLEDIPIGTATIMFSENLAAAIMVSVAQNVFANQLMRNLGTHVPGFDGHRILTIGATQIKNKVPPELYDAVLIAYNRSFGADVLRRGWVVVHRFMGRRLAGMSLC</sequence>
<evidence type="ECO:0000256" key="2">
    <source>
        <dbReference type="ARBA" id="ARBA00022692"/>
    </source>
</evidence>
<keyword evidence="2 6" id="KW-0812">Transmembrane</keyword>
<feature type="transmembrane region" description="Helical" evidence="6">
    <location>
        <begin position="250"/>
        <end position="271"/>
    </location>
</feature>
<evidence type="ECO:0000313" key="7">
    <source>
        <dbReference type="EMBL" id="ODH26656.1"/>
    </source>
</evidence>
<proteinExistence type="predicted"/>
<feature type="transmembrane region" description="Helical" evidence="6">
    <location>
        <begin position="205"/>
        <end position="224"/>
    </location>
</feature>
<feature type="transmembrane region" description="Helical" evidence="6">
    <location>
        <begin position="65"/>
        <end position="85"/>
    </location>
</feature>
<evidence type="ECO:0000256" key="5">
    <source>
        <dbReference type="SAM" id="MobiDB-lite"/>
    </source>
</evidence>
<feature type="transmembrane region" description="Helical" evidence="6">
    <location>
        <begin position="291"/>
        <end position="312"/>
    </location>
</feature>
<dbReference type="Proteomes" id="UP000242814">
    <property type="component" value="Unassembled WGS sequence"/>
</dbReference>
<accession>A0A1D2JCY0</accession>
<feature type="compositionally biased region" description="Polar residues" evidence="5">
    <location>
        <begin position="1"/>
        <end position="12"/>
    </location>
</feature>
<feature type="region of interest" description="Disordered" evidence="5">
    <location>
        <begin position="1"/>
        <end position="56"/>
    </location>
</feature>
<evidence type="ECO:0008006" key="9">
    <source>
        <dbReference type="Google" id="ProtNLM"/>
    </source>
</evidence>
<evidence type="ECO:0000313" key="8">
    <source>
        <dbReference type="Proteomes" id="UP000242814"/>
    </source>
</evidence>
<organism evidence="7 8">
    <name type="scientific">Paracoccidioides brasiliensis</name>
    <dbReference type="NCBI Taxonomy" id="121759"/>
    <lineage>
        <taxon>Eukaryota</taxon>
        <taxon>Fungi</taxon>
        <taxon>Dikarya</taxon>
        <taxon>Ascomycota</taxon>
        <taxon>Pezizomycotina</taxon>
        <taxon>Eurotiomycetes</taxon>
        <taxon>Eurotiomycetidae</taxon>
        <taxon>Onygenales</taxon>
        <taxon>Ajellomycetaceae</taxon>
        <taxon>Paracoccidioides</taxon>
    </lineage>
</organism>
<feature type="transmembrane region" description="Helical" evidence="6">
    <location>
        <begin position="358"/>
        <end position="378"/>
    </location>
</feature>
<dbReference type="GO" id="GO:0022857">
    <property type="term" value="F:transmembrane transporter activity"/>
    <property type="evidence" value="ECO:0007669"/>
    <property type="project" value="InterPro"/>
</dbReference>
<gene>
    <name evidence="7" type="ORF">ACO22_04488</name>
</gene>
<reference evidence="7 8" key="1">
    <citation type="submission" date="2016-06" db="EMBL/GenBank/DDBJ databases">
        <authorList>
            <person name="Kjaerup R.B."/>
            <person name="Dalgaard T.S."/>
            <person name="Juul-Madsen H.R."/>
        </authorList>
    </citation>
    <scope>NUCLEOTIDE SEQUENCE [LARGE SCALE GENOMIC DNA]</scope>
    <source>
        <strain evidence="7 8">Pb300</strain>
    </source>
</reference>
<name>A0A1D2JCY0_PARBR</name>
<dbReference type="InterPro" id="IPR011701">
    <property type="entry name" value="MFS"/>
</dbReference>
<feature type="transmembrane region" description="Helical" evidence="6">
    <location>
        <begin position="171"/>
        <end position="193"/>
    </location>
</feature>
<dbReference type="Gene3D" id="1.20.1250.20">
    <property type="entry name" value="MFS general substrate transporter like domains"/>
    <property type="match status" value="1"/>
</dbReference>